<organism evidence="1 2">
    <name type="scientific">Caerostris darwini</name>
    <dbReference type="NCBI Taxonomy" id="1538125"/>
    <lineage>
        <taxon>Eukaryota</taxon>
        <taxon>Metazoa</taxon>
        <taxon>Ecdysozoa</taxon>
        <taxon>Arthropoda</taxon>
        <taxon>Chelicerata</taxon>
        <taxon>Arachnida</taxon>
        <taxon>Araneae</taxon>
        <taxon>Araneomorphae</taxon>
        <taxon>Entelegynae</taxon>
        <taxon>Araneoidea</taxon>
        <taxon>Araneidae</taxon>
        <taxon>Caerostris</taxon>
    </lineage>
</organism>
<keyword evidence="2" id="KW-1185">Reference proteome</keyword>
<reference evidence="1 2" key="1">
    <citation type="submission" date="2021-06" db="EMBL/GenBank/DDBJ databases">
        <title>Caerostris darwini draft genome.</title>
        <authorList>
            <person name="Kono N."/>
            <person name="Arakawa K."/>
        </authorList>
    </citation>
    <scope>NUCLEOTIDE SEQUENCE [LARGE SCALE GENOMIC DNA]</scope>
</reference>
<accession>A0AAV4QN25</accession>
<evidence type="ECO:0000313" key="2">
    <source>
        <dbReference type="Proteomes" id="UP001054837"/>
    </source>
</evidence>
<dbReference type="EMBL" id="BPLQ01004862">
    <property type="protein sequence ID" value="GIY11068.1"/>
    <property type="molecule type" value="Genomic_DNA"/>
</dbReference>
<protein>
    <submittedName>
        <fullName evidence="1">Uncharacterized protein F54H12.2</fullName>
    </submittedName>
</protein>
<proteinExistence type="predicted"/>
<sequence>MKIKLIRSKPEFCLQGNAGYKIVLEKLNLLVRKVRVSPSVILGHAKDLENGTAKYPLNRVLCKVYSVPQGSMSFVQDNIFVGQMPKRNIVGCIDNDAFHNESSTIPGSHGYFYYENGCPEFFDSFEIQNLIFMIHDFMKSDFTLPFCMLEFDSSTKSYF</sequence>
<dbReference type="AlphaFoldDB" id="A0AAV4QN25"/>
<gene>
    <name evidence="1" type="primary">F54H12.2_20</name>
    <name evidence="1" type="ORF">CDAR_431591</name>
</gene>
<name>A0AAV4QN25_9ARAC</name>
<evidence type="ECO:0000313" key="1">
    <source>
        <dbReference type="EMBL" id="GIY11068.1"/>
    </source>
</evidence>
<dbReference type="Proteomes" id="UP001054837">
    <property type="component" value="Unassembled WGS sequence"/>
</dbReference>
<comment type="caution">
    <text evidence="1">The sequence shown here is derived from an EMBL/GenBank/DDBJ whole genome shotgun (WGS) entry which is preliminary data.</text>
</comment>